<feature type="transmembrane region" description="Helical" evidence="8">
    <location>
        <begin position="333"/>
        <end position="356"/>
    </location>
</feature>
<feature type="transmembrane region" description="Helical" evidence="8">
    <location>
        <begin position="218"/>
        <end position="239"/>
    </location>
</feature>
<dbReference type="NCBIfam" id="TIGR00912">
    <property type="entry name" value="2A0309"/>
    <property type="match status" value="1"/>
</dbReference>
<evidence type="ECO:0000313" key="9">
    <source>
        <dbReference type="EMBL" id="MFC7393124.1"/>
    </source>
</evidence>
<accession>A0ABW2PUU5</accession>
<keyword evidence="6 8" id="KW-1133">Transmembrane helix</keyword>
<evidence type="ECO:0000256" key="1">
    <source>
        <dbReference type="ARBA" id="ARBA00004141"/>
    </source>
</evidence>
<feature type="transmembrane region" description="Helical" evidence="8">
    <location>
        <begin position="184"/>
        <end position="206"/>
    </location>
</feature>
<evidence type="ECO:0000256" key="5">
    <source>
        <dbReference type="ARBA" id="ARBA00022692"/>
    </source>
</evidence>
<dbReference type="PANTHER" id="PTHR34975">
    <property type="entry name" value="SPORE GERMINATION PROTEIN A2"/>
    <property type="match status" value="1"/>
</dbReference>
<feature type="transmembrane region" description="Helical" evidence="8">
    <location>
        <begin position="268"/>
        <end position="290"/>
    </location>
</feature>
<feature type="transmembrane region" description="Helical" evidence="8">
    <location>
        <begin position="147"/>
        <end position="164"/>
    </location>
</feature>
<keyword evidence="4" id="KW-0309">Germination</keyword>
<feature type="transmembrane region" description="Helical" evidence="8">
    <location>
        <begin position="41"/>
        <end position="65"/>
    </location>
</feature>
<dbReference type="PANTHER" id="PTHR34975:SF2">
    <property type="entry name" value="SPORE GERMINATION PROTEIN A2"/>
    <property type="match status" value="1"/>
</dbReference>
<dbReference type="Proteomes" id="UP001596505">
    <property type="component" value="Unassembled WGS sequence"/>
</dbReference>
<comment type="caution">
    <text evidence="9">The sequence shown here is derived from an EMBL/GenBank/DDBJ whole genome shotgun (WGS) entry which is preliminary data.</text>
</comment>
<evidence type="ECO:0000256" key="6">
    <source>
        <dbReference type="ARBA" id="ARBA00022989"/>
    </source>
</evidence>
<dbReference type="EMBL" id="JBHTCO010000010">
    <property type="protein sequence ID" value="MFC7393124.1"/>
    <property type="molecule type" value="Genomic_DNA"/>
</dbReference>
<feature type="transmembrane region" description="Helical" evidence="8">
    <location>
        <begin position="12"/>
        <end position="35"/>
    </location>
</feature>
<evidence type="ECO:0000313" key="10">
    <source>
        <dbReference type="Proteomes" id="UP001596505"/>
    </source>
</evidence>
<reference evidence="10" key="1">
    <citation type="journal article" date="2019" name="Int. J. Syst. Evol. Microbiol.">
        <title>The Global Catalogue of Microorganisms (GCM) 10K type strain sequencing project: providing services to taxonomists for standard genome sequencing and annotation.</title>
        <authorList>
            <consortium name="The Broad Institute Genomics Platform"/>
            <consortium name="The Broad Institute Genome Sequencing Center for Infectious Disease"/>
            <person name="Wu L."/>
            <person name="Ma J."/>
        </authorList>
    </citation>
    <scope>NUCLEOTIDE SEQUENCE [LARGE SCALE GENOMIC DNA]</scope>
    <source>
        <strain evidence="10">CGMCC 1.16305</strain>
    </source>
</reference>
<protein>
    <submittedName>
        <fullName evidence="9">Endospore germination permease</fullName>
    </submittedName>
</protein>
<sequence length="372" mass="41996">MIERGKISSSQMSILMFTSITSTGILLLPSAAFQYAKRDVWIALIIGAILGFFAVFAACRLHQYFPKKTIVQYSEILLGRFVGKIIGFIYIFFVYYLNSYILREYSESLITNFLPKTPLFIVIGCMVLVCSFAVRGGVEVLGRCAQVFMPVVVLLFLLILILLIPDLDPSNIFPVMDNGMIPPLKGSLVAMIWFGEYMLISSLLPFVSDPKKGLRTGFVSVLATLLIIVTVSLIILSLFGELMGGYLFPVIVAVRYISIADFIEHVEAIIMAIWIVGAFMKITLFYYVTVLETAQWLKLSDYKPLVFPLGFLLILMCLWIYPDLQQLVEAVGIAFTAFSVFIEVSLPVLLLFLVFIRQRFQRYKGNQRHESV</sequence>
<organism evidence="9 10">
    <name type="scientific">Scopulibacillus cellulosilyticus</name>
    <dbReference type="NCBI Taxonomy" id="2665665"/>
    <lineage>
        <taxon>Bacteria</taxon>
        <taxon>Bacillati</taxon>
        <taxon>Bacillota</taxon>
        <taxon>Bacilli</taxon>
        <taxon>Bacillales</taxon>
        <taxon>Sporolactobacillaceae</taxon>
        <taxon>Scopulibacillus</taxon>
    </lineage>
</organism>
<evidence type="ECO:0000256" key="2">
    <source>
        <dbReference type="ARBA" id="ARBA00007998"/>
    </source>
</evidence>
<evidence type="ECO:0000256" key="8">
    <source>
        <dbReference type="SAM" id="Phobius"/>
    </source>
</evidence>
<feature type="transmembrane region" description="Helical" evidence="8">
    <location>
        <begin position="77"/>
        <end position="97"/>
    </location>
</feature>
<name>A0ABW2PUU5_9BACL</name>
<gene>
    <name evidence="9" type="ORF">ACFQRG_09120</name>
</gene>
<dbReference type="InterPro" id="IPR004761">
    <property type="entry name" value="Spore_GerAB"/>
</dbReference>
<dbReference type="RefSeq" id="WP_380965574.1">
    <property type="nucleotide sequence ID" value="NZ_JBHTCO010000010.1"/>
</dbReference>
<keyword evidence="7 8" id="KW-0472">Membrane</keyword>
<evidence type="ECO:0000256" key="4">
    <source>
        <dbReference type="ARBA" id="ARBA00022544"/>
    </source>
</evidence>
<keyword evidence="10" id="KW-1185">Reference proteome</keyword>
<comment type="subcellular location">
    <subcellularLocation>
        <location evidence="1">Membrane</location>
        <topology evidence="1">Multi-pass membrane protein</topology>
    </subcellularLocation>
</comment>
<proteinExistence type="inferred from homology"/>
<keyword evidence="5 8" id="KW-0812">Transmembrane</keyword>
<dbReference type="Pfam" id="PF03845">
    <property type="entry name" value="Spore_permease"/>
    <property type="match status" value="1"/>
</dbReference>
<evidence type="ECO:0000256" key="7">
    <source>
        <dbReference type="ARBA" id="ARBA00023136"/>
    </source>
</evidence>
<dbReference type="Gene3D" id="1.20.1740.10">
    <property type="entry name" value="Amino acid/polyamine transporter I"/>
    <property type="match status" value="1"/>
</dbReference>
<comment type="similarity">
    <text evidence="2">Belongs to the amino acid-polyamine-organocation (APC) superfamily. Spore germination protein (SGP) (TC 2.A.3.9) family.</text>
</comment>
<evidence type="ECO:0000256" key="3">
    <source>
        <dbReference type="ARBA" id="ARBA00022448"/>
    </source>
</evidence>
<feature type="transmembrane region" description="Helical" evidence="8">
    <location>
        <begin position="117"/>
        <end position="135"/>
    </location>
</feature>
<keyword evidence="3" id="KW-0813">Transport</keyword>
<feature type="transmembrane region" description="Helical" evidence="8">
    <location>
        <begin position="302"/>
        <end position="321"/>
    </location>
</feature>